<accession>A0A6F8PX09</accession>
<dbReference type="GO" id="GO:0033711">
    <property type="term" value="F:4-phosphoerythronate dehydrogenase activity"/>
    <property type="evidence" value="ECO:0007669"/>
    <property type="project" value="UniProtKB-EC"/>
</dbReference>
<dbReference type="EMBL" id="AP021889">
    <property type="protein sequence ID" value="BBP46661.1"/>
    <property type="molecule type" value="Genomic_DNA"/>
</dbReference>
<dbReference type="Pfam" id="PF02826">
    <property type="entry name" value="2-Hacid_dh_C"/>
    <property type="match status" value="1"/>
</dbReference>
<dbReference type="SUPFAM" id="SSF51735">
    <property type="entry name" value="NAD(P)-binding Rossmann-fold domains"/>
    <property type="match status" value="1"/>
</dbReference>
<dbReference type="InterPro" id="IPR020921">
    <property type="entry name" value="Erythronate-4-P_DHase"/>
</dbReference>
<dbReference type="PANTHER" id="PTHR42938">
    <property type="entry name" value="FORMATE DEHYDROGENASE 1"/>
    <property type="match status" value="1"/>
</dbReference>
<feature type="binding site" evidence="5">
    <location>
        <position position="258"/>
    </location>
    <ligand>
        <name>NAD(+)</name>
        <dbReference type="ChEBI" id="CHEBI:57540"/>
    </ligand>
</feature>
<protein>
    <recommendedName>
        <fullName evidence="5">Erythronate-4-phosphate dehydrogenase</fullName>
        <ecNumber evidence="5">1.1.1.290</ecNumber>
    </recommendedName>
</protein>
<dbReference type="PANTHER" id="PTHR42938:SF9">
    <property type="entry name" value="FORMATE DEHYDROGENASE 1"/>
    <property type="match status" value="1"/>
</dbReference>
<reference evidence="9" key="1">
    <citation type="submission" date="2019-11" db="EMBL/GenBank/DDBJ databases">
        <title>Isolation and characterization of two novel species in the genus Thiomicrorhabdus.</title>
        <authorList>
            <person name="Mochizuki J."/>
            <person name="Kojima H."/>
            <person name="Fukui M."/>
        </authorList>
    </citation>
    <scope>NUCLEOTIDE SEQUENCE [LARGE SCALE GENOMIC DNA]</scope>
    <source>
        <strain evidence="9">aks77</strain>
    </source>
</reference>
<feature type="domain" description="D-isomer specific 2-hydroxyacid dehydrogenase catalytic" evidence="6">
    <location>
        <begin position="14"/>
        <end position="280"/>
    </location>
</feature>
<dbReference type="RefSeq" id="WP_173273524.1">
    <property type="nucleotide sequence ID" value="NZ_AP021889.1"/>
</dbReference>
<dbReference type="KEGG" id="tse:THMIRHAS_20340"/>
<keyword evidence="1 5" id="KW-0963">Cytoplasm</keyword>
<evidence type="ECO:0000313" key="9">
    <source>
        <dbReference type="Proteomes" id="UP000501726"/>
    </source>
</evidence>
<dbReference type="EC" id="1.1.1.290" evidence="5"/>
<keyword evidence="3 5" id="KW-0520">NAD</keyword>
<dbReference type="GO" id="GO:0005737">
    <property type="term" value="C:cytoplasm"/>
    <property type="evidence" value="ECO:0007669"/>
    <property type="project" value="UniProtKB-SubCell"/>
</dbReference>
<dbReference type="GO" id="GO:0051287">
    <property type="term" value="F:NAD binding"/>
    <property type="evidence" value="ECO:0007669"/>
    <property type="project" value="InterPro"/>
</dbReference>
<dbReference type="InterPro" id="IPR038251">
    <property type="entry name" value="PdxB_dimer_sf"/>
</dbReference>
<dbReference type="InterPro" id="IPR006140">
    <property type="entry name" value="D-isomer_DH_NAD-bd"/>
</dbReference>
<evidence type="ECO:0000256" key="1">
    <source>
        <dbReference type="ARBA" id="ARBA00022490"/>
    </source>
</evidence>
<dbReference type="UniPathway" id="UPA00244">
    <property type="reaction ID" value="UER00310"/>
</dbReference>
<keyword evidence="9" id="KW-1185">Reference proteome</keyword>
<dbReference type="InterPro" id="IPR036291">
    <property type="entry name" value="NAD(P)-bd_dom_sf"/>
</dbReference>
<feature type="binding site" evidence="5">
    <location>
        <position position="180"/>
    </location>
    <ligand>
        <name>NAD(+)</name>
        <dbReference type="ChEBI" id="CHEBI:57540"/>
    </ligand>
</feature>
<feature type="domain" description="D-isomer specific 2-hydroxyacid dehydrogenase NAD-binding" evidence="7">
    <location>
        <begin position="115"/>
        <end position="257"/>
    </location>
</feature>
<dbReference type="Gene3D" id="3.40.50.720">
    <property type="entry name" value="NAD(P)-binding Rossmann-like Domain"/>
    <property type="match status" value="2"/>
</dbReference>
<keyword evidence="2 5" id="KW-0560">Oxidoreductase</keyword>
<comment type="pathway">
    <text evidence="5">Cofactor biosynthesis; pyridoxine 5'-phosphate biosynthesis; pyridoxine 5'-phosphate from D-erythrose 4-phosphate: step 2/5.</text>
</comment>
<dbReference type="Pfam" id="PF00389">
    <property type="entry name" value="2-Hacid_dh"/>
    <property type="match status" value="1"/>
</dbReference>
<comment type="similarity">
    <text evidence="5">Belongs to the D-isomer specific 2-hydroxyacid dehydrogenase family. PdxB subfamily.</text>
</comment>
<keyword evidence="4 5" id="KW-0664">Pyridoxine biosynthesis</keyword>
<dbReference type="GO" id="GO:0008615">
    <property type="term" value="P:pyridoxine biosynthetic process"/>
    <property type="evidence" value="ECO:0007669"/>
    <property type="project" value="UniProtKB-UniRule"/>
</dbReference>
<feature type="active site" description="Proton donor" evidence="5">
    <location>
        <position position="255"/>
    </location>
</feature>
<comment type="subunit">
    <text evidence="5">Homodimer.</text>
</comment>
<proteinExistence type="inferred from homology"/>
<dbReference type="Proteomes" id="UP000501726">
    <property type="component" value="Chromosome"/>
</dbReference>
<comment type="subcellular location">
    <subcellularLocation>
        <location evidence="5">Cytoplasm</location>
    </subcellularLocation>
</comment>
<dbReference type="HAMAP" id="MF_01825">
    <property type="entry name" value="PdxB"/>
    <property type="match status" value="1"/>
</dbReference>
<comment type="catalytic activity">
    <reaction evidence="5">
        <text>4-phospho-D-erythronate + NAD(+) = (R)-3-hydroxy-2-oxo-4-phosphooxybutanoate + NADH + H(+)</text>
        <dbReference type="Rhea" id="RHEA:18829"/>
        <dbReference type="ChEBI" id="CHEBI:15378"/>
        <dbReference type="ChEBI" id="CHEBI:57540"/>
        <dbReference type="ChEBI" id="CHEBI:57945"/>
        <dbReference type="ChEBI" id="CHEBI:58538"/>
        <dbReference type="ChEBI" id="CHEBI:58766"/>
        <dbReference type="EC" id="1.1.1.290"/>
    </reaction>
</comment>
<evidence type="ECO:0000256" key="5">
    <source>
        <dbReference type="HAMAP-Rule" id="MF_01825"/>
    </source>
</evidence>
<comment type="function">
    <text evidence="5">Catalyzes the oxidation of erythronate-4-phosphate to 3-hydroxy-2-oxo-4-phosphonooxybutanoate.</text>
</comment>
<evidence type="ECO:0000313" key="8">
    <source>
        <dbReference type="EMBL" id="BBP46661.1"/>
    </source>
</evidence>
<sequence>MSQTVQRKLIIDDAVPYAKAIFGHLGNVISLPGRDIDAQAVETCDALIVRSRTQVNQALLANSNAQYIGSTVVGLDHIDQAYLSETKRQFYSAQGCNANSVAEFVLHALLLLAEKQGFDLSSKSLGIIGVGHVGKCLQQKAQALGMRCLLNDPPRARAEGTQAFSHLNETLQADIISVHTPLTFDGADKTYHLLDRAKLATLKPEQIIVNAARGGIIDEAALIDTVLAAKIIDCWENEPHINPDLAAQSFLISPHIAGHSFEAKLAGSTMVYADLCHFWQQPQQQDWQQNLPEKPAIIELSEAQEWQSSLLAILQNTHLIQNDDQAIRSDPTHFETYRRHYPVHHEWHMHRVKETRNQKLNEILRALNFTLCSESK</sequence>
<feature type="binding site" evidence="5">
    <location>
        <position position="152"/>
    </location>
    <ligand>
        <name>NAD(+)</name>
        <dbReference type="ChEBI" id="CHEBI:57540"/>
    </ligand>
</feature>
<dbReference type="SUPFAM" id="SSF52283">
    <property type="entry name" value="Formate/glycerate dehydrogenase catalytic domain-like"/>
    <property type="match status" value="1"/>
</dbReference>
<dbReference type="AlphaFoldDB" id="A0A6F8PX09"/>
<evidence type="ECO:0000256" key="2">
    <source>
        <dbReference type="ARBA" id="ARBA00023002"/>
    </source>
</evidence>
<name>A0A6F8PX09_9GAMM</name>
<organism evidence="8 9">
    <name type="scientific">Thiosulfatimonas sediminis</name>
    <dbReference type="NCBI Taxonomy" id="2675054"/>
    <lineage>
        <taxon>Bacteria</taxon>
        <taxon>Pseudomonadati</taxon>
        <taxon>Pseudomonadota</taxon>
        <taxon>Gammaproteobacteria</taxon>
        <taxon>Thiotrichales</taxon>
        <taxon>Piscirickettsiaceae</taxon>
        <taxon>Thiosulfatimonas</taxon>
    </lineage>
</organism>
<gene>
    <name evidence="5 8" type="primary">pdxB</name>
    <name evidence="8" type="ORF">THMIRHAS_20340</name>
</gene>
<feature type="active site" evidence="5">
    <location>
        <position position="213"/>
    </location>
</feature>
<dbReference type="Gene3D" id="3.30.1370.170">
    <property type="match status" value="1"/>
</dbReference>
<feature type="binding site" evidence="5">
    <location>
        <position position="51"/>
    </location>
    <ligand>
        <name>substrate</name>
    </ligand>
</feature>
<dbReference type="InterPro" id="IPR006139">
    <property type="entry name" value="D-isomer_2_OHA_DH_cat_dom"/>
</dbReference>
<feature type="binding site" evidence="5">
    <location>
        <position position="233"/>
    </location>
    <ligand>
        <name>NAD(+)</name>
        <dbReference type="ChEBI" id="CHEBI:57540"/>
    </ligand>
</feature>
<evidence type="ECO:0000256" key="3">
    <source>
        <dbReference type="ARBA" id="ARBA00023027"/>
    </source>
</evidence>
<evidence type="ECO:0000256" key="4">
    <source>
        <dbReference type="ARBA" id="ARBA00023096"/>
    </source>
</evidence>
<dbReference type="CDD" id="cd12158">
    <property type="entry name" value="ErythrP_dh"/>
    <property type="match status" value="1"/>
</dbReference>
<evidence type="ECO:0000259" key="7">
    <source>
        <dbReference type="Pfam" id="PF02826"/>
    </source>
</evidence>
<comment type="caution">
    <text evidence="5">Lacks conserved residue(s) required for the propagation of feature annotation.</text>
</comment>
<feature type="active site" evidence="5">
    <location>
        <position position="238"/>
    </location>
</feature>
<evidence type="ECO:0000259" key="6">
    <source>
        <dbReference type="Pfam" id="PF00389"/>
    </source>
</evidence>